<dbReference type="HOGENOM" id="CLU_1916138_0_0_6"/>
<feature type="domain" description="Rap1a immunity protein" evidence="2">
    <location>
        <begin position="34"/>
        <end position="129"/>
    </location>
</feature>
<dbReference type="RefSeq" id="WP_012969540.1">
    <property type="nucleotide sequence ID" value="NC_013851.1"/>
</dbReference>
<dbReference type="Proteomes" id="UP000001441">
    <property type="component" value="Chromosome"/>
</dbReference>
<dbReference type="Pfam" id="PF18602">
    <property type="entry name" value="Rap1a"/>
    <property type="match status" value="1"/>
</dbReference>
<name>D3RMK6_ALLVD</name>
<evidence type="ECO:0000259" key="2">
    <source>
        <dbReference type="Pfam" id="PF18602"/>
    </source>
</evidence>
<dbReference type="KEGG" id="alv:Alvin_0301"/>
<dbReference type="eggNOG" id="ENOG5032SPV">
    <property type="taxonomic scope" value="Bacteria"/>
</dbReference>
<dbReference type="InterPro" id="IPR041238">
    <property type="entry name" value="Rap1a"/>
</dbReference>
<evidence type="ECO:0000313" key="3">
    <source>
        <dbReference type="EMBL" id="ADC61264.1"/>
    </source>
</evidence>
<evidence type="ECO:0000313" key="4">
    <source>
        <dbReference type="Proteomes" id="UP000001441"/>
    </source>
</evidence>
<organism evidence="3 4">
    <name type="scientific">Allochromatium vinosum (strain ATCC 17899 / DSM 180 / NBRC 103801 / NCIMB 10441 / D)</name>
    <name type="common">Chromatium vinosum</name>
    <dbReference type="NCBI Taxonomy" id="572477"/>
    <lineage>
        <taxon>Bacteria</taxon>
        <taxon>Pseudomonadati</taxon>
        <taxon>Pseudomonadota</taxon>
        <taxon>Gammaproteobacteria</taxon>
        <taxon>Chromatiales</taxon>
        <taxon>Chromatiaceae</taxon>
        <taxon>Allochromatium</taxon>
    </lineage>
</organism>
<gene>
    <name evidence="3" type="ordered locus">Alvin_0301</name>
</gene>
<keyword evidence="1" id="KW-0732">Signal</keyword>
<protein>
    <recommendedName>
        <fullName evidence="2">Rap1a immunity protein domain-containing protein</fullName>
    </recommendedName>
</protein>
<feature type="chain" id="PRO_5003049946" description="Rap1a immunity protein domain-containing protein" evidence="1">
    <location>
        <begin position="25"/>
        <end position="132"/>
    </location>
</feature>
<evidence type="ECO:0000256" key="1">
    <source>
        <dbReference type="SAM" id="SignalP"/>
    </source>
</evidence>
<dbReference type="EMBL" id="CP001896">
    <property type="protein sequence ID" value="ADC61264.1"/>
    <property type="molecule type" value="Genomic_DNA"/>
</dbReference>
<sequence>MMKTHALPLALLCAATLASQGAGATDEASFRFDTTANLYEVCALTEDSPGFVVANQACRAFIEATVQYHDEISARRKLKRLVCYPKGTTIEDGKQVFIAWADRQSDDAKLMAEQPVVGLVRALAAKYPCERR</sequence>
<dbReference type="AlphaFoldDB" id="D3RMK6"/>
<accession>D3RMK6</accession>
<dbReference type="STRING" id="572477.Alvin_0301"/>
<keyword evidence="4" id="KW-1185">Reference proteome</keyword>
<feature type="signal peptide" evidence="1">
    <location>
        <begin position="1"/>
        <end position="24"/>
    </location>
</feature>
<reference evidence="3 4" key="1">
    <citation type="journal article" date="2011" name="Stand. Genomic Sci.">
        <title>Complete genome sequence of Allochromatium vinosum DSM 180(T).</title>
        <authorList>
            <person name="Weissgerber T."/>
            <person name="Zigann R."/>
            <person name="Bruce D."/>
            <person name="Chang Y.J."/>
            <person name="Detter J.C."/>
            <person name="Han C."/>
            <person name="Hauser L."/>
            <person name="Jeffries C.D."/>
            <person name="Land M."/>
            <person name="Munk A.C."/>
            <person name="Tapia R."/>
            <person name="Dahl C."/>
        </authorList>
    </citation>
    <scope>NUCLEOTIDE SEQUENCE [LARGE SCALE GENOMIC DNA]</scope>
    <source>
        <strain evidence="4">ATCC 17899 / DSM 180 / NBRC 103801 / NCIMB 10441 / D</strain>
    </source>
</reference>
<proteinExistence type="predicted"/>